<sequence length="315" mass="35263">MPVRSLRSMATATAIRHVKALDDLGALPYILARPILQKVDNAEKLRTIELASPHLAEEDSEIWMDIIKRDIPRWETYQLPAESNDWYNIYCDLREQTERALDADAEMMRKAIDGINNKRAALTPQIIPQSKSHRMAHARPSARQRHAAYDRKMGGISTDAGLHIPRSEFGPKKKNNIFQPTRRNNALTVPTKALSNRSSQVQRAPRALIEDHQVARRPAQQKPHAPPKPPSVAASLQQQHATLARNEDKLRALTGGTVRAEPNPDSKRRATSPPPSSSSRPEPQPSPSSGPSTSGPIMRRRPPPSIFMPPKRRRV</sequence>
<evidence type="ECO:0000313" key="2">
    <source>
        <dbReference type="EMBL" id="KAJ5329296.1"/>
    </source>
</evidence>
<accession>A0A9W9Q930</accession>
<dbReference type="Proteomes" id="UP001147695">
    <property type="component" value="Unassembled WGS sequence"/>
</dbReference>
<reference evidence="2" key="1">
    <citation type="submission" date="2022-12" db="EMBL/GenBank/DDBJ databases">
        <authorList>
            <person name="Petersen C."/>
        </authorList>
    </citation>
    <scope>NUCLEOTIDE SEQUENCE</scope>
    <source>
        <strain evidence="2">IBT 35673</strain>
    </source>
</reference>
<dbReference type="EMBL" id="JAPZBQ010000005">
    <property type="protein sequence ID" value="KAJ5329296.1"/>
    <property type="molecule type" value="Genomic_DNA"/>
</dbReference>
<reference evidence="2" key="2">
    <citation type="journal article" date="2023" name="IMA Fungus">
        <title>Comparative genomic study of the Penicillium genus elucidates a diverse pangenome and 15 lateral gene transfer events.</title>
        <authorList>
            <person name="Petersen C."/>
            <person name="Sorensen T."/>
            <person name="Nielsen M.R."/>
            <person name="Sondergaard T.E."/>
            <person name="Sorensen J.L."/>
            <person name="Fitzpatrick D.A."/>
            <person name="Frisvad J.C."/>
            <person name="Nielsen K.L."/>
        </authorList>
    </citation>
    <scope>NUCLEOTIDE SEQUENCE</scope>
    <source>
        <strain evidence="2">IBT 35673</strain>
    </source>
</reference>
<comment type="caution">
    <text evidence="2">The sequence shown here is derived from an EMBL/GenBank/DDBJ whole genome shotgun (WGS) entry which is preliminary data.</text>
</comment>
<evidence type="ECO:0000313" key="3">
    <source>
        <dbReference type="Proteomes" id="UP001147695"/>
    </source>
</evidence>
<dbReference type="GO" id="GO:0006368">
    <property type="term" value="P:transcription elongation by RNA polymerase II"/>
    <property type="evidence" value="ECO:0007669"/>
    <property type="project" value="InterPro"/>
</dbReference>
<organism evidence="2 3">
    <name type="scientific">Penicillium brevicompactum</name>
    <dbReference type="NCBI Taxonomy" id="5074"/>
    <lineage>
        <taxon>Eukaryota</taxon>
        <taxon>Fungi</taxon>
        <taxon>Dikarya</taxon>
        <taxon>Ascomycota</taxon>
        <taxon>Pezizomycotina</taxon>
        <taxon>Eurotiomycetes</taxon>
        <taxon>Eurotiomycetidae</taxon>
        <taxon>Eurotiales</taxon>
        <taxon>Aspergillaceae</taxon>
        <taxon>Penicillium</taxon>
    </lineage>
</organism>
<dbReference type="GO" id="GO:0070449">
    <property type="term" value="C:elongin complex"/>
    <property type="evidence" value="ECO:0007669"/>
    <property type="project" value="InterPro"/>
</dbReference>
<feature type="compositionally biased region" description="Polar residues" evidence="1">
    <location>
        <begin position="176"/>
        <end position="202"/>
    </location>
</feature>
<dbReference type="PANTHER" id="PTHR15141">
    <property type="entry name" value="TRANSCRIPTION ELONGATION FACTOR B POLYPEPTIDE 3"/>
    <property type="match status" value="1"/>
</dbReference>
<name>A0A9W9Q930_PENBR</name>
<gene>
    <name evidence="2" type="ORF">N7452_009686</name>
</gene>
<protein>
    <submittedName>
        <fullName evidence="2">RNA polymerase II transcription factor SIII subunit A</fullName>
    </submittedName>
</protein>
<dbReference type="AlphaFoldDB" id="A0A9W9Q930"/>
<evidence type="ECO:0000256" key="1">
    <source>
        <dbReference type="SAM" id="MobiDB-lite"/>
    </source>
</evidence>
<feature type="region of interest" description="Disordered" evidence="1">
    <location>
        <begin position="156"/>
        <end position="315"/>
    </location>
</feature>
<dbReference type="Pfam" id="PF06881">
    <property type="entry name" value="Elongin_A"/>
    <property type="match status" value="1"/>
</dbReference>
<feature type="compositionally biased region" description="Pro residues" evidence="1">
    <location>
        <begin position="272"/>
        <end position="288"/>
    </location>
</feature>
<dbReference type="Gene3D" id="6.10.250.3180">
    <property type="match status" value="1"/>
</dbReference>
<dbReference type="PANTHER" id="PTHR15141:SF76">
    <property type="entry name" value="TRANSCRIPTION ELONGATION FACTOR B POLYPEPTIDE 3"/>
    <property type="match status" value="1"/>
</dbReference>
<dbReference type="InterPro" id="IPR010684">
    <property type="entry name" value="RNA_pol_II_trans_fac_SIII_A"/>
</dbReference>
<proteinExistence type="predicted"/>
<dbReference type="InterPro" id="IPR051870">
    <property type="entry name" value="Elongin-A_domain"/>
</dbReference>